<dbReference type="Pfam" id="PF17948">
    <property type="entry name" value="DnaT"/>
    <property type="match status" value="1"/>
</dbReference>
<evidence type="ECO:0000256" key="1">
    <source>
        <dbReference type="SAM" id="MobiDB-lite"/>
    </source>
</evidence>
<feature type="compositionally biased region" description="Basic and acidic residues" evidence="1">
    <location>
        <begin position="145"/>
        <end position="173"/>
    </location>
</feature>
<dbReference type="EMBL" id="JBIUWZ010000043">
    <property type="protein sequence ID" value="MFJ2680952.1"/>
    <property type="molecule type" value="Genomic_DNA"/>
</dbReference>
<proteinExistence type="predicted"/>
<dbReference type="Proteomes" id="UP001617213">
    <property type="component" value="Unassembled WGS sequence"/>
</dbReference>
<feature type="region of interest" description="Disordered" evidence="1">
    <location>
        <begin position="104"/>
        <end position="204"/>
    </location>
</feature>
<organism evidence="3 4">
    <name type="scientific">Pseudomonas sivasensis</name>
    <dbReference type="NCBI Taxonomy" id="1880678"/>
    <lineage>
        <taxon>Bacteria</taxon>
        <taxon>Pseudomonadati</taxon>
        <taxon>Pseudomonadota</taxon>
        <taxon>Gammaproteobacteria</taxon>
        <taxon>Pseudomonadales</taxon>
        <taxon>Pseudomonadaceae</taxon>
        <taxon>Pseudomonas</taxon>
    </lineage>
</organism>
<dbReference type="Gene3D" id="1.10.8.1180">
    <property type="match status" value="1"/>
</dbReference>
<sequence>MARIRTIKPEFWSSEQVMESRPLARLLFIGLWNFCDDGGNHPLAPRTIKALVFPGDDITTEAVSELLGELEGSGLTRSYSVSGKQYLHVNGWKHQKIEKRTFKYPKPPQLIVEDEEPDSDDKSINQEEVVEQSSNGSGEVVEESSNYRRDLDPGRDVDVEGNGRDQHHSHNAGEETPGSSFEGFDDLEDLPMEDGEPPADPKAPIEMTLDWMPDANLLKTYCVHFGVSTELFTRDAVAPFTAHHETTGLLQTQSKWVSLLVKWVKDDKNRASNVRPFVKRDTSSRHTGFAERNYTNGLIQREDGSYAI</sequence>
<keyword evidence="4" id="KW-1185">Reference proteome</keyword>
<dbReference type="RefSeq" id="WP_401383542.1">
    <property type="nucleotide sequence ID" value="NZ_JBIUWZ010000043.1"/>
</dbReference>
<comment type="caution">
    <text evidence="3">The sequence shown here is derived from an EMBL/GenBank/DDBJ whole genome shotgun (WGS) entry which is preliminary data.</text>
</comment>
<evidence type="ECO:0000259" key="2">
    <source>
        <dbReference type="Pfam" id="PF17948"/>
    </source>
</evidence>
<reference evidence="3 4" key="1">
    <citation type="submission" date="2024-10" db="EMBL/GenBank/DDBJ databases">
        <title>The Natural Products Discovery Center: Release of the First 8490 Sequenced Strains for Exploring Actinobacteria Biosynthetic Diversity.</title>
        <authorList>
            <person name="Kalkreuter E."/>
            <person name="Kautsar S.A."/>
            <person name="Yang D."/>
            <person name="Bader C.D."/>
            <person name="Teijaro C.N."/>
            <person name="Fluegel L."/>
            <person name="Davis C.M."/>
            <person name="Simpson J.R."/>
            <person name="Lauterbach L."/>
            <person name="Steele A.D."/>
            <person name="Gui C."/>
            <person name="Meng S."/>
            <person name="Li G."/>
            <person name="Viehrig K."/>
            <person name="Ye F."/>
            <person name="Su P."/>
            <person name="Kiefer A.F."/>
            <person name="Nichols A."/>
            <person name="Cepeda A.J."/>
            <person name="Yan W."/>
            <person name="Fan B."/>
            <person name="Jiang Y."/>
            <person name="Adhikari A."/>
            <person name="Zheng C.-J."/>
            <person name="Schuster L."/>
            <person name="Cowan T.M."/>
            <person name="Smanski M.J."/>
            <person name="Chevrette M.G."/>
            <person name="De Carvalho L.P.S."/>
            <person name="Shen B."/>
        </authorList>
    </citation>
    <scope>NUCLEOTIDE SEQUENCE [LARGE SCALE GENOMIC DNA]</scope>
    <source>
        <strain evidence="3 4">NPDC087581</strain>
    </source>
</reference>
<evidence type="ECO:0000313" key="4">
    <source>
        <dbReference type="Proteomes" id="UP001617213"/>
    </source>
</evidence>
<protein>
    <submittedName>
        <fullName evidence="3">DnaT-like ssDNA-binding domain-containing protein</fullName>
    </submittedName>
</protein>
<gene>
    <name evidence="3" type="ORF">ACIOWJ_23025</name>
</gene>
<evidence type="ECO:0000313" key="3">
    <source>
        <dbReference type="EMBL" id="MFJ2680952.1"/>
    </source>
</evidence>
<accession>A0ABW8E545</accession>
<dbReference type="InterPro" id="IPR040480">
    <property type="entry name" value="DnaT_DNA_bind"/>
</dbReference>
<feature type="compositionally biased region" description="Acidic residues" evidence="1">
    <location>
        <begin position="183"/>
        <end position="197"/>
    </location>
</feature>
<name>A0ABW8E545_9PSED</name>
<feature type="domain" description="DnaT DNA-binding" evidence="2">
    <location>
        <begin position="206"/>
        <end position="271"/>
    </location>
</feature>